<dbReference type="InterPro" id="IPR004843">
    <property type="entry name" value="Calcineurin-like_PHP"/>
</dbReference>
<evidence type="ECO:0000259" key="1">
    <source>
        <dbReference type="Pfam" id="PF00149"/>
    </source>
</evidence>
<dbReference type="AlphaFoldDB" id="A0A518H9M5"/>
<dbReference type="InterPro" id="IPR029052">
    <property type="entry name" value="Metallo-depent_PP-like"/>
</dbReference>
<accession>A0A518H9M5</accession>
<dbReference type="PANTHER" id="PTHR42850">
    <property type="entry name" value="METALLOPHOSPHOESTERASE"/>
    <property type="match status" value="1"/>
</dbReference>
<dbReference type="Proteomes" id="UP000317835">
    <property type="component" value="Chromosome"/>
</dbReference>
<dbReference type="PANTHER" id="PTHR42850:SF4">
    <property type="entry name" value="ZINC-DEPENDENT ENDOPOLYPHOSPHATASE"/>
    <property type="match status" value="1"/>
</dbReference>
<protein>
    <submittedName>
        <fullName evidence="2">Diadenosine tetraphosphatase</fullName>
    </submittedName>
</protein>
<name>A0A518H9M5_9BACT</name>
<evidence type="ECO:0000313" key="3">
    <source>
        <dbReference type="Proteomes" id="UP000317835"/>
    </source>
</evidence>
<dbReference type="Pfam" id="PF00149">
    <property type="entry name" value="Metallophos"/>
    <property type="match status" value="1"/>
</dbReference>
<dbReference type="EMBL" id="CP036426">
    <property type="protein sequence ID" value="QDV37550.1"/>
    <property type="molecule type" value="Genomic_DNA"/>
</dbReference>
<evidence type="ECO:0000313" key="2">
    <source>
        <dbReference type="EMBL" id="QDV37550.1"/>
    </source>
</evidence>
<feature type="domain" description="Calcineurin-like phosphoesterase" evidence="1">
    <location>
        <begin position="11"/>
        <end position="115"/>
    </location>
</feature>
<proteinExistence type="predicted"/>
<dbReference type="KEGG" id="tpla:ElP_54900"/>
<dbReference type="RefSeq" id="WP_145275485.1">
    <property type="nucleotide sequence ID" value="NZ_CP036426.1"/>
</dbReference>
<dbReference type="OrthoDB" id="9779903at2"/>
<dbReference type="SUPFAM" id="SSF56300">
    <property type="entry name" value="Metallo-dependent phosphatases"/>
    <property type="match status" value="1"/>
</dbReference>
<reference evidence="2 3" key="1">
    <citation type="submission" date="2019-02" db="EMBL/GenBank/DDBJ databases">
        <title>Deep-cultivation of Planctomycetes and their phenomic and genomic characterization uncovers novel biology.</title>
        <authorList>
            <person name="Wiegand S."/>
            <person name="Jogler M."/>
            <person name="Boedeker C."/>
            <person name="Pinto D."/>
            <person name="Vollmers J."/>
            <person name="Rivas-Marin E."/>
            <person name="Kohn T."/>
            <person name="Peeters S.H."/>
            <person name="Heuer A."/>
            <person name="Rast P."/>
            <person name="Oberbeckmann S."/>
            <person name="Bunk B."/>
            <person name="Jeske O."/>
            <person name="Meyerdierks A."/>
            <person name="Storesund J.E."/>
            <person name="Kallscheuer N."/>
            <person name="Luecker S."/>
            <person name="Lage O.M."/>
            <person name="Pohl T."/>
            <person name="Merkel B.J."/>
            <person name="Hornburger P."/>
            <person name="Mueller R.-W."/>
            <person name="Bruemmer F."/>
            <person name="Labrenz M."/>
            <person name="Spormann A.M."/>
            <person name="Op den Camp H."/>
            <person name="Overmann J."/>
            <person name="Amann R."/>
            <person name="Jetten M.S.M."/>
            <person name="Mascher T."/>
            <person name="Medema M.H."/>
            <person name="Devos D.P."/>
            <person name="Kaster A.-K."/>
            <person name="Ovreas L."/>
            <person name="Rohde M."/>
            <person name="Galperin M.Y."/>
            <person name="Jogler C."/>
        </authorList>
    </citation>
    <scope>NUCLEOTIDE SEQUENCE [LARGE SCALE GENOMIC DNA]</scope>
    <source>
        <strain evidence="2 3">ElP</strain>
    </source>
</reference>
<dbReference type="Gene3D" id="3.60.21.10">
    <property type="match status" value="1"/>
</dbReference>
<gene>
    <name evidence="2" type="ORF">ElP_54900</name>
</gene>
<dbReference type="GO" id="GO:0005737">
    <property type="term" value="C:cytoplasm"/>
    <property type="evidence" value="ECO:0007669"/>
    <property type="project" value="TreeGrafter"/>
</dbReference>
<keyword evidence="3" id="KW-1185">Reference proteome</keyword>
<dbReference type="GO" id="GO:0016791">
    <property type="term" value="F:phosphatase activity"/>
    <property type="evidence" value="ECO:0007669"/>
    <property type="project" value="TreeGrafter"/>
</dbReference>
<sequence>MTELPASLGYPIVAVGDLHGQRRELERLVGRLEGLDDWPRCAMVFLGDFVDRGPDVRGTIDLALGLLRRPPGGSAVMGNHDLALVRAARLDDGPPSPYWVERYRTNYDCHETFEGYLGRAAMAWGAAWTKDLGALRSAMPEDHRRFLGSLPWVVEAPGHLFLHCGLSPELGASPGQQVDALHGRQWDRALLRPIPGTTTEKLWEPEYPVWLGADRGLAEAPLPHPGKVQVSGHVRVRRPDANAVRIRLDTSGGAGKLTACLLRSATAEPAFFSSR</sequence>
<organism evidence="2 3">
    <name type="scientific">Tautonia plasticadhaerens</name>
    <dbReference type="NCBI Taxonomy" id="2527974"/>
    <lineage>
        <taxon>Bacteria</taxon>
        <taxon>Pseudomonadati</taxon>
        <taxon>Planctomycetota</taxon>
        <taxon>Planctomycetia</taxon>
        <taxon>Isosphaerales</taxon>
        <taxon>Isosphaeraceae</taxon>
        <taxon>Tautonia</taxon>
    </lineage>
</organism>
<dbReference type="InterPro" id="IPR050126">
    <property type="entry name" value="Ap4A_hydrolase"/>
</dbReference>